<proteinExistence type="predicted"/>
<dbReference type="AlphaFoldDB" id="A0A0J7ZCP7"/>
<evidence type="ECO:0000259" key="1">
    <source>
        <dbReference type="PROSITE" id="PS50075"/>
    </source>
</evidence>
<evidence type="ECO:0000313" key="3">
    <source>
        <dbReference type="Proteomes" id="UP000037432"/>
    </source>
</evidence>
<evidence type="ECO:0000313" key="2">
    <source>
        <dbReference type="EMBL" id="KMS72988.1"/>
    </source>
</evidence>
<dbReference type="Proteomes" id="UP000037432">
    <property type="component" value="Unassembled WGS sequence"/>
</dbReference>
<accession>A0A0J7ZCP7</accession>
<gene>
    <name evidence="2" type="ORF">ACM01_21035</name>
</gene>
<dbReference type="Gene3D" id="1.10.1200.10">
    <property type="entry name" value="ACP-like"/>
    <property type="match status" value="1"/>
</dbReference>
<dbReference type="RefSeq" id="WP_048582852.1">
    <property type="nucleotide sequence ID" value="NZ_LFNT01000023.1"/>
</dbReference>
<dbReference type="PATRIC" id="fig|1938.3.peg.2677"/>
<dbReference type="InterPro" id="IPR036736">
    <property type="entry name" value="ACP-like_sf"/>
</dbReference>
<name>A0A0J7ZCP7_STRVR</name>
<dbReference type="SUPFAM" id="SSF47336">
    <property type="entry name" value="ACP-like"/>
    <property type="match status" value="1"/>
</dbReference>
<organism evidence="2 3">
    <name type="scientific">Streptomyces viridochromogenes</name>
    <dbReference type="NCBI Taxonomy" id="1938"/>
    <lineage>
        <taxon>Bacteria</taxon>
        <taxon>Bacillati</taxon>
        <taxon>Actinomycetota</taxon>
        <taxon>Actinomycetes</taxon>
        <taxon>Kitasatosporales</taxon>
        <taxon>Streptomycetaceae</taxon>
        <taxon>Streptomyces</taxon>
    </lineage>
</organism>
<dbReference type="PROSITE" id="PS50075">
    <property type="entry name" value="CARRIER"/>
    <property type="match status" value="1"/>
</dbReference>
<dbReference type="EMBL" id="LFNT01000023">
    <property type="protein sequence ID" value="KMS72988.1"/>
    <property type="molecule type" value="Genomic_DNA"/>
</dbReference>
<comment type="caution">
    <text evidence="2">The sequence shown here is derived from an EMBL/GenBank/DDBJ whole genome shotgun (WGS) entry which is preliminary data.</text>
</comment>
<feature type="domain" description="Carrier" evidence="1">
    <location>
        <begin position="3"/>
        <end position="81"/>
    </location>
</feature>
<dbReference type="InterPro" id="IPR009081">
    <property type="entry name" value="PP-bd_ACP"/>
</dbReference>
<protein>
    <recommendedName>
        <fullName evidence="1">Carrier domain-containing protein</fullName>
    </recommendedName>
</protein>
<sequence length="87" mass="9304">MTAPWDSAFESILRSVLRTLSDAEPLRADLELAAAGLDSMASVELLLMLEETYGVEIPDELLQPVTFATAGSLWQAVSGLPSAEPRA</sequence>
<dbReference type="Pfam" id="PF00550">
    <property type="entry name" value="PP-binding"/>
    <property type="match status" value="1"/>
</dbReference>
<reference evidence="2 3" key="1">
    <citation type="submission" date="2015-06" db="EMBL/GenBank/DDBJ databases">
        <authorList>
            <person name="Ju K.-S."/>
            <person name="Doroghazi J.R."/>
            <person name="Metcalf W.W."/>
        </authorList>
    </citation>
    <scope>NUCLEOTIDE SEQUENCE [LARGE SCALE GENOMIC DNA]</scope>
    <source>
        <strain evidence="2 3">NRRL 3414</strain>
    </source>
</reference>